<accession>A0A4P9W2R6</accession>
<sequence>MEMKGDILDHGTKLTVGKKATVALKPYGFRIEVVCGISLLMNKRKEIIAWHRKAEQWFSKQKSRLATMFEKWKAKETVWTKASVIVYNNQSLLVMDGHLQLQLDAPADTSSLEGAHKMINSIQRCQVSSIEMMELLLLNQIPNSKIERGIERGNRFLKETTFGCYELRIADWLARSRVFRECPGFARFHRRRTLAWVVGPWRGTILSSPLPTPHRARAAESAEVAGLPDDGFLDIIGPLPEDSVEQLLSLPPQPLVTSNDVVMRSPSPSPRPRDEMAGFSASPSSPTHINFVPSGGAAPEHSPLRVSVDARHSGCSGSEKIELRAILLASQPRNAFAVMMHARGSGTFTSSRGAVAITSAPPLSSSAANFLKRTFTPFSVVMFDSKKSHYVFLDFHKSKKVGTAVRFKTNWKKIEGEYKAAVIAEYLARGSTHVLACAAVLRTYCRDFENQVTIMVKRQAELQGKVVLPESSLLLNGQSIPKQSLNKDGTARRPQMCQHCLQFKTGPNKVTHGISFCSDSAYSTSLKVSFPQPKNLFNSGGIRHQVADVLIAQLNDRDPVDEYETAFSEIVPGSFAT</sequence>
<reference evidence="3" key="1">
    <citation type="journal article" date="2018" name="Nat. Microbiol.">
        <title>Leveraging single-cell genomics to expand the fungal tree of life.</title>
        <authorList>
            <person name="Ahrendt S.R."/>
            <person name="Quandt C.A."/>
            <person name="Ciobanu D."/>
            <person name="Clum A."/>
            <person name="Salamov A."/>
            <person name="Andreopoulos B."/>
            <person name="Cheng J.F."/>
            <person name="Woyke T."/>
            <person name="Pelin A."/>
            <person name="Henrissat B."/>
            <person name="Reynolds N.K."/>
            <person name="Benny G.L."/>
            <person name="Smith M.E."/>
            <person name="James T.Y."/>
            <person name="Grigoriev I.V."/>
        </authorList>
    </citation>
    <scope>NUCLEOTIDE SEQUENCE [LARGE SCALE GENOMIC DNA]</scope>
</reference>
<evidence type="ECO:0000313" key="3">
    <source>
        <dbReference type="Proteomes" id="UP000269721"/>
    </source>
</evidence>
<gene>
    <name evidence="2" type="ORF">BDK51DRAFT_35137</name>
</gene>
<evidence type="ECO:0000313" key="2">
    <source>
        <dbReference type="EMBL" id="RKO86444.1"/>
    </source>
</evidence>
<evidence type="ECO:0000256" key="1">
    <source>
        <dbReference type="SAM" id="MobiDB-lite"/>
    </source>
</evidence>
<protein>
    <submittedName>
        <fullName evidence="2">Uncharacterized protein</fullName>
    </submittedName>
</protein>
<keyword evidence="3" id="KW-1185">Reference proteome</keyword>
<organism evidence="2 3">
    <name type="scientific">Blyttiomyces helicus</name>
    <dbReference type="NCBI Taxonomy" id="388810"/>
    <lineage>
        <taxon>Eukaryota</taxon>
        <taxon>Fungi</taxon>
        <taxon>Fungi incertae sedis</taxon>
        <taxon>Chytridiomycota</taxon>
        <taxon>Chytridiomycota incertae sedis</taxon>
        <taxon>Chytridiomycetes</taxon>
        <taxon>Chytridiomycetes incertae sedis</taxon>
        <taxon>Blyttiomyces</taxon>
    </lineage>
</organism>
<feature type="region of interest" description="Disordered" evidence="1">
    <location>
        <begin position="258"/>
        <end position="284"/>
    </location>
</feature>
<dbReference type="EMBL" id="KZ998192">
    <property type="protein sequence ID" value="RKO86444.1"/>
    <property type="molecule type" value="Genomic_DNA"/>
</dbReference>
<name>A0A4P9W2R6_9FUNG</name>
<dbReference type="Proteomes" id="UP000269721">
    <property type="component" value="Unassembled WGS sequence"/>
</dbReference>
<proteinExistence type="predicted"/>
<dbReference type="AlphaFoldDB" id="A0A4P9W2R6"/>